<dbReference type="PROSITE" id="PS50005">
    <property type="entry name" value="TPR"/>
    <property type="match status" value="4"/>
</dbReference>
<gene>
    <name evidence="8" type="ORF">BSTOLATCC_MIC49187</name>
</gene>
<dbReference type="GO" id="GO:0016567">
    <property type="term" value="P:protein ubiquitination"/>
    <property type="evidence" value="ECO:0007669"/>
    <property type="project" value="TreeGrafter"/>
</dbReference>
<dbReference type="InterPro" id="IPR019734">
    <property type="entry name" value="TPR_rpt"/>
</dbReference>
<keyword evidence="9" id="KW-1185">Reference proteome</keyword>
<dbReference type="Pfam" id="PF12895">
    <property type="entry name" value="ANAPC3"/>
    <property type="match status" value="1"/>
</dbReference>
<protein>
    <recommendedName>
        <fullName evidence="10">Anaphase-promoting complex subunit 6</fullName>
    </recommendedName>
</protein>
<keyword evidence="1" id="KW-0132">Cell division</keyword>
<keyword evidence="5 7" id="KW-0802">TPR repeat</keyword>
<evidence type="ECO:0008006" key="10">
    <source>
        <dbReference type="Google" id="ProtNLM"/>
    </source>
</evidence>
<dbReference type="EMBL" id="CAJZBQ010000048">
    <property type="protein sequence ID" value="CAG9329554.1"/>
    <property type="molecule type" value="Genomic_DNA"/>
</dbReference>
<dbReference type="GO" id="GO:0051301">
    <property type="term" value="P:cell division"/>
    <property type="evidence" value="ECO:0007669"/>
    <property type="project" value="UniProtKB-KW"/>
</dbReference>
<feature type="repeat" description="TPR" evidence="7">
    <location>
        <begin position="410"/>
        <end position="443"/>
    </location>
</feature>
<dbReference type="PANTHER" id="PTHR12558:SF9">
    <property type="entry name" value="CELL DIVISION CYCLE PROTEIN 16 HOMOLOG"/>
    <property type="match status" value="1"/>
</dbReference>
<dbReference type="Gene3D" id="1.25.40.10">
    <property type="entry name" value="Tetratricopeptide repeat domain"/>
    <property type="match status" value="1"/>
</dbReference>
<evidence type="ECO:0000256" key="4">
    <source>
        <dbReference type="ARBA" id="ARBA00022786"/>
    </source>
</evidence>
<feature type="repeat" description="TPR" evidence="7">
    <location>
        <begin position="371"/>
        <end position="404"/>
    </location>
</feature>
<sequence length="508" mass="58578">MEDQLWKLANSHFEMKAYESAAFYADKLVTISGKSDLNFVYLLASCYLQNKEYPRVTHILEKHNLLHYSIKTQVLAAQALIASKDYQTCIRILSENVQQPDKDINWQFLKHLYMGKAHEARESKQLAAEQYILALKSDPTCIEAFSSLIDKQLLTAEEEIKLIDELDLENEKWLKEFYQAKLKIFSNPGSELQNLQLQSNIDVMLALANQLFSTHKVNQAFELSSKIIREDPYHLGAVPLHCGCMAALGEIGELYNLSHNLVKEYSDSPAAWYAAGVYYYAIKKYEYARKFFVKSYKIDRDYLPAWISYGHTYAAQDQSDQAMRAYRTVSRLFPGCYLANLFMGMEYLRTKNLRIALMSFELAKQVNSADPIVWNEIGVVFYKKGEYIRANEVLQEALKLCEGVITSTAETVMFNYAHTFQKLRNYPKAIELYQKCIQSNSKNASTYTALGLAYYFSNQIQEAVDCFNKALFLKSNDRFTNDLLYIALFECSEDLPMQVEPEFSPEML</sequence>
<evidence type="ECO:0000313" key="8">
    <source>
        <dbReference type="EMBL" id="CAG9329554.1"/>
    </source>
</evidence>
<name>A0AAU9JXE4_9CILI</name>
<organism evidence="8 9">
    <name type="scientific">Blepharisma stoltei</name>
    <dbReference type="NCBI Taxonomy" id="1481888"/>
    <lineage>
        <taxon>Eukaryota</taxon>
        <taxon>Sar</taxon>
        <taxon>Alveolata</taxon>
        <taxon>Ciliophora</taxon>
        <taxon>Postciliodesmatophora</taxon>
        <taxon>Heterotrichea</taxon>
        <taxon>Heterotrichida</taxon>
        <taxon>Blepharismidae</taxon>
        <taxon>Blepharisma</taxon>
    </lineage>
</organism>
<evidence type="ECO:0000256" key="6">
    <source>
        <dbReference type="ARBA" id="ARBA00023306"/>
    </source>
</evidence>
<proteinExistence type="predicted"/>
<dbReference type="SUPFAM" id="SSF81901">
    <property type="entry name" value="HCP-like"/>
    <property type="match status" value="1"/>
</dbReference>
<reference evidence="8" key="1">
    <citation type="submission" date="2021-09" db="EMBL/GenBank/DDBJ databases">
        <authorList>
            <consortium name="AG Swart"/>
            <person name="Singh M."/>
            <person name="Singh A."/>
            <person name="Seah K."/>
            <person name="Emmerich C."/>
        </authorList>
    </citation>
    <scope>NUCLEOTIDE SEQUENCE</scope>
    <source>
        <strain evidence="8">ATCC30299</strain>
    </source>
</reference>
<dbReference type="SMART" id="SM00028">
    <property type="entry name" value="TPR"/>
    <property type="match status" value="9"/>
</dbReference>
<keyword evidence="2" id="KW-0677">Repeat</keyword>
<dbReference type="GO" id="GO:0031145">
    <property type="term" value="P:anaphase-promoting complex-dependent catabolic process"/>
    <property type="evidence" value="ECO:0007669"/>
    <property type="project" value="TreeGrafter"/>
</dbReference>
<comment type="caution">
    <text evidence="8">The sequence shown here is derived from an EMBL/GenBank/DDBJ whole genome shotgun (WGS) entry which is preliminary data.</text>
</comment>
<dbReference type="InterPro" id="IPR011990">
    <property type="entry name" value="TPR-like_helical_dom_sf"/>
</dbReference>
<feature type="repeat" description="TPR" evidence="7">
    <location>
        <begin position="444"/>
        <end position="477"/>
    </location>
</feature>
<dbReference type="GO" id="GO:0005680">
    <property type="term" value="C:anaphase-promoting complex"/>
    <property type="evidence" value="ECO:0007669"/>
    <property type="project" value="TreeGrafter"/>
</dbReference>
<dbReference type="SUPFAM" id="SSF48452">
    <property type="entry name" value="TPR-like"/>
    <property type="match status" value="2"/>
</dbReference>
<evidence type="ECO:0000256" key="5">
    <source>
        <dbReference type="ARBA" id="ARBA00022803"/>
    </source>
</evidence>
<evidence type="ECO:0000256" key="2">
    <source>
        <dbReference type="ARBA" id="ARBA00022737"/>
    </source>
</evidence>
<evidence type="ECO:0000256" key="7">
    <source>
        <dbReference type="PROSITE-ProRule" id="PRU00339"/>
    </source>
</evidence>
<dbReference type="PANTHER" id="PTHR12558">
    <property type="entry name" value="CELL DIVISION CYCLE 16,23,27"/>
    <property type="match status" value="1"/>
</dbReference>
<dbReference type="AlphaFoldDB" id="A0AAU9JXE4"/>
<feature type="repeat" description="TPR" evidence="7">
    <location>
        <begin position="269"/>
        <end position="302"/>
    </location>
</feature>
<dbReference type="Pfam" id="PF13424">
    <property type="entry name" value="TPR_12"/>
    <property type="match status" value="1"/>
</dbReference>
<keyword evidence="3" id="KW-0498">Mitosis</keyword>
<dbReference type="GO" id="GO:0045842">
    <property type="term" value="P:positive regulation of mitotic metaphase/anaphase transition"/>
    <property type="evidence" value="ECO:0007669"/>
    <property type="project" value="TreeGrafter"/>
</dbReference>
<keyword evidence="4" id="KW-0833">Ubl conjugation pathway</keyword>
<accession>A0AAU9JXE4</accession>
<evidence type="ECO:0000313" key="9">
    <source>
        <dbReference type="Proteomes" id="UP001162131"/>
    </source>
</evidence>
<evidence type="ECO:0000256" key="1">
    <source>
        <dbReference type="ARBA" id="ARBA00022618"/>
    </source>
</evidence>
<evidence type="ECO:0000256" key="3">
    <source>
        <dbReference type="ARBA" id="ARBA00022776"/>
    </source>
</evidence>
<keyword evidence="6" id="KW-0131">Cell cycle</keyword>
<dbReference type="GO" id="GO:0005737">
    <property type="term" value="C:cytoplasm"/>
    <property type="evidence" value="ECO:0007669"/>
    <property type="project" value="TreeGrafter"/>
</dbReference>
<dbReference type="Proteomes" id="UP001162131">
    <property type="component" value="Unassembled WGS sequence"/>
</dbReference>